<gene>
    <name evidence="1" type="ORF">BHE90_014038</name>
</gene>
<sequence>MNKDTRDFVMSRGPLSLDDVPLPASCEVASKFRGRDFQKDEPDTRQCLPCLLLRQQFMGPEGLLFPSKESSLPAAFLMTEEQVNNHNIHEKVDIREGE</sequence>
<comment type="caution">
    <text evidence="1">The sequence shown here is derived from an EMBL/GenBank/DDBJ whole genome shotgun (WGS) entry which is preliminary data.</text>
</comment>
<protein>
    <submittedName>
        <fullName evidence="1">Uncharacterized protein</fullName>
    </submittedName>
</protein>
<dbReference type="Proteomes" id="UP000287124">
    <property type="component" value="Unassembled WGS sequence"/>
</dbReference>
<reference evidence="1 2" key="1">
    <citation type="submission" date="2017-06" db="EMBL/GenBank/DDBJ databases">
        <title>Comparative genomic analysis of Ambrosia Fusariam Clade fungi.</title>
        <authorList>
            <person name="Stajich J.E."/>
            <person name="Carrillo J."/>
            <person name="Kijimoto T."/>
            <person name="Eskalen A."/>
            <person name="O'Donnell K."/>
            <person name="Kasson M."/>
        </authorList>
    </citation>
    <scope>NUCLEOTIDE SEQUENCE [LARGE SCALE GENOMIC DNA]</scope>
    <source>
        <strain evidence="1 2">UCR1854</strain>
    </source>
</reference>
<name>A0A430L787_9HYPO</name>
<evidence type="ECO:0000313" key="2">
    <source>
        <dbReference type="Proteomes" id="UP000287124"/>
    </source>
</evidence>
<dbReference type="EMBL" id="MIKF01000365">
    <property type="protein sequence ID" value="RTE71553.1"/>
    <property type="molecule type" value="Genomic_DNA"/>
</dbReference>
<dbReference type="AlphaFoldDB" id="A0A430L787"/>
<accession>A0A430L787</accession>
<organism evidence="1 2">
    <name type="scientific">Fusarium euwallaceae</name>
    <dbReference type="NCBI Taxonomy" id="1147111"/>
    <lineage>
        <taxon>Eukaryota</taxon>
        <taxon>Fungi</taxon>
        <taxon>Dikarya</taxon>
        <taxon>Ascomycota</taxon>
        <taxon>Pezizomycotina</taxon>
        <taxon>Sordariomycetes</taxon>
        <taxon>Hypocreomycetidae</taxon>
        <taxon>Hypocreales</taxon>
        <taxon>Nectriaceae</taxon>
        <taxon>Fusarium</taxon>
        <taxon>Fusarium solani species complex</taxon>
    </lineage>
</organism>
<evidence type="ECO:0000313" key="1">
    <source>
        <dbReference type="EMBL" id="RTE71553.1"/>
    </source>
</evidence>
<proteinExistence type="predicted"/>
<keyword evidence="2" id="KW-1185">Reference proteome</keyword>